<keyword evidence="2" id="KW-1185">Reference proteome</keyword>
<dbReference type="EMBL" id="JAFJZZ010000001">
    <property type="protein sequence ID" value="MBN7772652.1"/>
    <property type="molecule type" value="Genomic_DNA"/>
</dbReference>
<proteinExistence type="predicted"/>
<dbReference type="AlphaFoldDB" id="A0A939D7I1"/>
<dbReference type="Proteomes" id="UP000664545">
    <property type="component" value="Unassembled WGS sequence"/>
</dbReference>
<reference evidence="1" key="1">
    <citation type="submission" date="2021-02" db="EMBL/GenBank/DDBJ databases">
        <title>Abyssanaerobacter marinus gen.nov., sp., nov, anaerobic bacterium isolated from the Onnuri vent field of Indian Ocean and suggestion of Mogibacteriaceae fam. nov., and proposal of reclassification of ambiguous this family's genus member.</title>
        <authorList>
            <person name="Kim Y.J."/>
            <person name="Yang J.-A."/>
        </authorList>
    </citation>
    <scope>NUCLEOTIDE SEQUENCE</scope>
    <source>
        <strain evidence="1">DSM 2634</strain>
    </source>
</reference>
<protein>
    <submittedName>
        <fullName evidence="1">Uncharacterized protein</fullName>
    </submittedName>
</protein>
<comment type="caution">
    <text evidence="1">The sequence shown here is derived from an EMBL/GenBank/DDBJ whole genome shotgun (WGS) entry which is preliminary data.</text>
</comment>
<evidence type="ECO:0000313" key="2">
    <source>
        <dbReference type="Proteomes" id="UP000664545"/>
    </source>
</evidence>
<evidence type="ECO:0000313" key="1">
    <source>
        <dbReference type="EMBL" id="MBN7772652.1"/>
    </source>
</evidence>
<gene>
    <name evidence="1" type="ORF">JYB65_04695</name>
</gene>
<organism evidence="1 2">
    <name type="scientific">Clostridium aminobutyricum</name>
    <dbReference type="NCBI Taxonomy" id="33953"/>
    <lineage>
        <taxon>Bacteria</taxon>
        <taxon>Bacillati</taxon>
        <taxon>Bacillota</taxon>
        <taxon>Clostridia</taxon>
        <taxon>Eubacteriales</taxon>
        <taxon>Clostridiaceae</taxon>
        <taxon>Clostridium</taxon>
    </lineage>
</organism>
<accession>A0A939D7I1</accession>
<sequence>MNRDKLIDQIKDEYARIASTESQEDFIQSTTDLTPEGYYEKLLNKAINEINKGTFDDFKSGEEVVSAIANDKSLLSGWK</sequence>
<name>A0A939D7I1_CLOAM</name>
<dbReference type="RefSeq" id="WP_206581439.1">
    <property type="nucleotide sequence ID" value="NZ_JAFJZZ010000001.1"/>
</dbReference>